<dbReference type="Pfam" id="PF08631">
    <property type="entry name" value="SPO22"/>
    <property type="match status" value="1"/>
</dbReference>
<dbReference type="PANTHER" id="PTHR40375">
    <property type="entry name" value="SPORULATION-SPECIFIC PROTEIN 22"/>
    <property type="match status" value="1"/>
</dbReference>
<keyword evidence="1" id="KW-0469">Meiosis</keyword>
<proteinExistence type="predicted"/>
<evidence type="ECO:0000256" key="1">
    <source>
        <dbReference type="ARBA" id="ARBA00023254"/>
    </source>
</evidence>
<accession>A0ABR4PV22</accession>
<reference evidence="3 4" key="1">
    <citation type="submission" date="2024-06" db="EMBL/GenBank/DDBJ databases">
        <title>Complete genome of Phlyctema vagabunda strain 19-DSS-EL-015.</title>
        <authorList>
            <person name="Fiorenzani C."/>
        </authorList>
    </citation>
    <scope>NUCLEOTIDE SEQUENCE [LARGE SCALE GENOMIC DNA]</scope>
    <source>
        <strain evidence="3 4">19-DSS-EL-015</strain>
    </source>
</reference>
<sequence>MAPSLSAANDKKFVDGILTFVGRLIEQLPQAVSEERLTDLHNEVETQISKFPNKLGASASARASEFDGSGTELWNATTRLRREKESMGSKTVPVLLVMTRVLAFLLLSCAHDHGRSLLTNVVRLIKIGLKSSRGCIEGKQYDLAIKVLERVVKYRDVLAAASNTDQGFDDGCLQSLSAEYYIVRTVLAWRQDNLSLAEHMYEGAASVSLSIDPRIVEGQADALFEIGDSFLSKKDYAMAAKWLERANTAINMHELDRFSVDANELRTSIINGWIMSLLGLKTQEAAEKAHSLVGILEHELGDKPVTLLLKLDLNSPTNDSFNSEAYYDTLQRLICSLSLNEANIQMLLQRIRELRQKHPNLACRALDALLRLRVLKSNREDWVERLLNIRIWLIDGQDAESAISTLEKLLSAIAENIRKAISAPAAHAAQSLLWKQVEATYQEQCYDLTKRWCQLAMHDIFQNSGETNLSRIGRKLLQCALAQQDFTTARDVFGQMTDSTKDEPLTRFLMYKIAIRCHELDFAAECLEHIGRSSKKDPTILYACVLDSQQVGNQPLSLTVLLLLLENNQYRAPPEVHFPILLRITISLLEALNGPTEENGFQYDEETTERLCKLFEAATNALRKRPLQGSNIENVWTIEELDWFSKNSYNIATKHISNWNPKYSVRLLACCVKFIESYPKEPFSLDLILRQMFCDFLAAIASVSLARGDDVLEQKLQRYTDARKHIDKFHNNLQENLEKLEEEPAQDLLHKFETLLSFDFEAACHLKAWNSLEDIMEKAENCQSIRVYEIMADCILSAQAPTQVMIATLKEIINHTWAVERIAIPKMAIYMRCLFQSTGLDNLPASEELLDRIRDFVAGGAKSEQPYPSEELEWIVTRVFNRAVDLYITEDEDACKRWADKAISIAHYHNDGGALEKLLQDKFLLLSFGDDN</sequence>
<organism evidence="3 4">
    <name type="scientific">Phlyctema vagabunda</name>
    <dbReference type="NCBI Taxonomy" id="108571"/>
    <lineage>
        <taxon>Eukaryota</taxon>
        <taxon>Fungi</taxon>
        <taxon>Dikarya</taxon>
        <taxon>Ascomycota</taxon>
        <taxon>Pezizomycotina</taxon>
        <taxon>Leotiomycetes</taxon>
        <taxon>Helotiales</taxon>
        <taxon>Dermateaceae</taxon>
        <taxon>Phlyctema</taxon>
    </lineage>
</organism>
<dbReference type="Proteomes" id="UP001629113">
    <property type="component" value="Unassembled WGS sequence"/>
</dbReference>
<evidence type="ECO:0000313" key="3">
    <source>
        <dbReference type="EMBL" id="KAL3427171.1"/>
    </source>
</evidence>
<evidence type="ECO:0000313" key="4">
    <source>
        <dbReference type="Proteomes" id="UP001629113"/>
    </source>
</evidence>
<dbReference type="InterPro" id="IPR039057">
    <property type="entry name" value="Spo22/ZIP4"/>
</dbReference>
<keyword evidence="4" id="KW-1185">Reference proteome</keyword>
<comment type="caution">
    <text evidence="3">The sequence shown here is derived from an EMBL/GenBank/DDBJ whole genome shotgun (WGS) entry which is preliminary data.</text>
</comment>
<dbReference type="Gene3D" id="1.25.40.10">
    <property type="entry name" value="Tetratricopeptide repeat domain"/>
    <property type="match status" value="1"/>
</dbReference>
<dbReference type="PANTHER" id="PTHR40375:SF2">
    <property type="entry name" value="SPORULATION-SPECIFIC PROTEIN 22"/>
    <property type="match status" value="1"/>
</dbReference>
<gene>
    <name evidence="3" type="ORF">PVAG01_00680</name>
</gene>
<dbReference type="InterPro" id="IPR013940">
    <property type="entry name" value="Spo22/ZIP4/TEX11"/>
</dbReference>
<name>A0ABR4PV22_9HELO</name>
<dbReference type="InterPro" id="IPR011990">
    <property type="entry name" value="TPR-like_helical_dom_sf"/>
</dbReference>
<dbReference type="EMBL" id="JBFCZG010000001">
    <property type="protein sequence ID" value="KAL3427171.1"/>
    <property type="molecule type" value="Genomic_DNA"/>
</dbReference>
<protein>
    <recommendedName>
        <fullName evidence="2">Protein ZIP4 homolog</fullName>
    </recommendedName>
</protein>
<dbReference type="SUPFAM" id="SSF81901">
    <property type="entry name" value="HCP-like"/>
    <property type="match status" value="1"/>
</dbReference>
<evidence type="ECO:0000256" key="2">
    <source>
        <dbReference type="ARBA" id="ARBA00031845"/>
    </source>
</evidence>